<proteinExistence type="predicted"/>
<gene>
    <name evidence="1" type="ORF">EV421DRAFT_1905922</name>
</gene>
<keyword evidence="2" id="KW-1185">Reference proteome</keyword>
<reference evidence="1" key="1">
    <citation type="submission" date="2023-06" db="EMBL/GenBank/DDBJ databases">
        <authorList>
            <consortium name="Lawrence Berkeley National Laboratory"/>
            <person name="Ahrendt S."/>
            <person name="Sahu N."/>
            <person name="Indic B."/>
            <person name="Wong-Bajracharya J."/>
            <person name="Merenyi Z."/>
            <person name="Ke H.-M."/>
            <person name="Monk M."/>
            <person name="Kocsube S."/>
            <person name="Drula E."/>
            <person name="Lipzen A."/>
            <person name="Balint B."/>
            <person name="Henrissat B."/>
            <person name="Andreopoulos B."/>
            <person name="Martin F.M."/>
            <person name="Harder C.B."/>
            <person name="Rigling D."/>
            <person name="Ford K.L."/>
            <person name="Foster G.D."/>
            <person name="Pangilinan J."/>
            <person name="Papanicolaou A."/>
            <person name="Barry K."/>
            <person name="LaButti K."/>
            <person name="Viragh M."/>
            <person name="Koriabine M."/>
            <person name="Yan M."/>
            <person name="Riley R."/>
            <person name="Champramary S."/>
            <person name="Plett K.L."/>
            <person name="Tsai I.J."/>
            <person name="Slot J."/>
            <person name="Sipos G."/>
            <person name="Plett J."/>
            <person name="Nagy L.G."/>
            <person name="Grigoriev I.V."/>
        </authorList>
    </citation>
    <scope>NUCLEOTIDE SEQUENCE</scope>
    <source>
        <strain evidence="1">FPL87.14</strain>
    </source>
</reference>
<evidence type="ECO:0000313" key="2">
    <source>
        <dbReference type="Proteomes" id="UP001175226"/>
    </source>
</evidence>
<evidence type="ECO:0000313" key="1">
    <source>
        <dbReference type="EMBL" id="KAK0439632.1"/>
    </source>
</evidence>
<dbReference type="AlphaFoldDB" id="A0AA39JCR0"/>
<accession>A0AA39JCR0</accession>
<dbReference type="Proteomes" id="UP001175226">
    <property type="component" value="Unassembled WGS sequence"/>
</dbReference>
<protein>
    <submittedName>
        <fullName evidence="1">Uncharacterized protein</fullName>
    </submittedName>
</protein>
<organism evidence="1 2">
    <name type="scientific">Armillaria borealis</name>
    <dbReference type="NCBI Taxonomy" id="47425"/>
    <lineage>
        <taxon>Eukaryota</taxon>
        <taxon>Fungi</taxon>
        <taxon>Dikarya</taxon>
        <taxon>Basidiomycota</taxon>
        <taxon>Agaricomycotina</taxon>
        <taxon>Agaricomycetes</taxon>
        <taxon>Agaricomycetidae</taxon>
        <taxon>Agaricales</taxon>
        <taxon>Marasmiineae</taxon>
        <taxon>Physalacriaceae</taxon>
        <taxon>Armillaria</taxon>
    </lineage>
</organism>
<dbReference type="EMBL" id="JAUEPT010000037">
    <property type="protein sequence ID" value="KAK0439632.1"/>
    <property type="molecule type" value="Genomic_DNA"/>
</dbReference>
<sequence length="173" mass="18876">MEYKYNTHIRELTVHSSDPAHSHSIVPSIAVPNALSLRWCKPDATGLSTIVDLLTVVKTIVLQGTSIRRPLSIPPSITEITLWHCSVAEAALMSVLSTGGSPVPIHLEELSVNLTGINHWHGLHLCESLQAVSGIKRLCFTGDLDMDVAMLQPIIDKNNISLTQLMIQQKGKS</sequence>
<name>A0AA39JCR0_9AGAR</name>
<dbReference type="SUPFAM" id="SSF52047">
    <property type="entry name" value="RNI-like"/>
    <property type="match status" value="1"/>
</dbReference>
<comment type="caution">
    <text evidence="1">The sequence shown here is derived from an EMBL/GenBank/DDBJ whole genome shotgun (WGS) entry which is preliminary data.</text>
</comment>